<reference evidence="16 17" key="1">
    <citation type="submission" date="2024-02" db="EMBL/GenBank/DDBJ databases">
        <authorList>
            <person name="Chen Y."/>
            <person name="Shah S."/>
            <person name="Dougan E. K."/>
            <person name="Thang M."/>
            <person name="Chan C."/>
        </authorList>
    </citation>
    <scope>NUCLEOTIDE SEQUENCE [LARGE SCALE GENOMIC DNA]</scope>
</reference>
<dbReference type="Proteomes" id="UP001642464">
    <property type="component" value="Unassembled WGS sequence"/>
</dbReference>
<evidence type="ECO:0000256" key="1">
    <source>
        <dbReference type="ARBA" id="ARBA00004138"/>
    </source>
</evidence>
<evidence type="ECO:0000256" key="3">
    <source>
        <dbReference type="ARBA" id="ARBA00022490"/>
    </source>
</evidence>
<feature type="region of interest" description="Disordered" evidence="14">
    <location>
        <begin position="480"/>
        <end position="532"/>
    </location>
</feature>
<keyword evidence="13" id="KW-0175">Coiled coil</keyword>
<evidence type="ECO:0000256" key="10">
    <source>
        <dbReference type="ARBA" id="ARBA00023273"/>
    </source>
</evidence>
<dbReference type="Gene3D" id="3.80.10.10">
    <property type="entry name" value="Ribonuclease Inhibitor"/>
    <property type="match status" value="1"/>
</dbReference>
<keyword evidence="17" id="KW-1185">Reference proteome</keyword>
<dbReference type="PROSITE" id="PS50103">
    <property type="entry name" value="ZF_C3H1"/>
    <property type="match status" value="1"/>
</dbReference>
<evidence type="ECO:0000256" key="12">
    <source>
        <dbReference type="PROSITE-ProRule" id="PRU00723"/>
    </source>
</evidence>
<evidence type="ECO:0000256" key="14">
    <source>
        <dbReference type="SAM" id="MobiDB-lite"/>
    </source>
</evidence>
<keyword evidence="7 12" id="KW-0863">Zinc-finger</keyword>
<dbReference type="PANTHER" id="PTHR18849">
    <property type="entry name" value="LEUCINE RICH REPEAT PROTEIN"/>
    <property type="match status" value="1"/>
</dbReference>
<dbReference type="EMBL" id="CAXAMM010023269">
    <property type="protein sequence ID" value="CAK9053343.1"/>
    <property type="molecule type" value="Genomic_DNA"/>
</dbReference>
<evidence type="ECO:0000259" key="15">
    <source>
        <dbReference type="PROSITE" id="PS50103"/>
    </source>
</evidence>
<keyword evidence="6" id="KW-0677">Repeat</keyword>
<evidence type="ECO:0000256" key="4">
    <source>
        <dbReference type="ARBA" id="ARBA00022614"/>
    </source>
</evidence>
<dbReference type="SUPFAM" id="SSF90229">
    <property type="entry name" value="CCCH zinc finger"/>
    <property type="match status" value="1"/>
</dbReference>
<dbReference type="Pfam" id="PF14580">
    <property type="entry name" value="LRR_9"/>
    <property type="match status" value="1"/>
</dbReference>
<evidence type="ECO:0000256" key="6">
    <source>
        <dbReference type="ARBA" id="ARBA00022737"/>
    </source>
</evidence>
<feature type="compositionally biased region" description="Basic and acidic residues" evidence="14">
    <location>
        <begin position="484"/>
        <end position="495"/>
    </location>
</feature>
<dbReference type="InterPro" id="IPR056496">
    <property type="entry name" value="CS_DNAAF11_C"/>
</dbReference>
<accession>A0ABP0MQG0</accession>
<protein>
    <submittedName>
        <fullName evidence="16">Dynein axonemal assembly factor 11 (DNAAF11) (Leucine-rich repeat-containing protein 6) (Protein tilB homolog)</fullName>
    </submittedName>
</protein>
<evidence type="ECO:0000256" key="8">
    <source>
        <dbReference type="ARBA" id="ARBA00022833"/>
    </source>
</evidence>
<keyword evidence="4" id="KW-0433">Leucine-rich repeat</keyword>
<feature type="region of interest" description="Disordered" evidence="14">
    <location>
        <begin position="334"/>
        <end position="353"/>
    </location>
</feature>
<comment type="similarity">
    <text evidence="11">Belongs to the tilB family.</text>
</comment>
<evidence type="ECO:0000256" key="2">
    <source>
        <dbReference type="ARBA" id="ARBA00004496"/>
    </source>
</evidence>
<feature type="compositionally biased region" description="Polar residues" evidence="14">
    <location>
        <begin position="514"/>
        <end position="525"/>
    </location>
</feature>
<feature type="domain" description="C3H1-type" evidence="15">
    <location>
        <begin position="535"/>
        <end position="558"/>
    </location>
</feature>
<dbReference type="InterPro" id="IPR032675">
    <property type="entry name" value="LRR_dom_sf"/>
</dbReference>
<keyword evidence="9" id="KW-0969">Cilium</keyword>
<keyword evidence="5 12" id="KW-0479">Metal-binding</keyword>
<dbReference type="Gene3D" id="4.10.1000.10">
    <property type="entry name" value="Zinc finger, CCCH-type"/>
    <property type="match status" value="1"/>
</dbReference>
<evidence type="ECO:0000313" key="16">
    <source>
        <dbReference type="EMBL" id="CAK9053343.1"/>
    </source>
</evidence>
<gene>
    <name evidence="16" type="ORF">SCF082_LOCUS29071</name>
</gene>
<keyword evidence="3" id="KW-0963">Cytoplasm</keyword>
<dbReference type="PROSITE" id="PS51450">
    <property type="entry name" value="LRR"/>
    <property type="match status" value="1"/>
</dbReference>
<dbReference type="InterPro" id="IPR001611">
    <property type="entry name" value="Leu-rich_rpt"/>
</dbReference>
<proteinExistence type="inferred from homology"/>
<organism evidence="16 17">
    <name type="scientific">Durusdinium trenchii</name>
    <dbReference type="NCBI Taxonomy" id="1381693"/>
    <lineage>
        <taxon>Eukaryota</taxon>
        <taxon>Sar</taxon>
        <taxon>Alveolata</taxon>
        <taxon>Dinophyceae</taxon>
        <taxon>Suessiales</taxon>
        <taxon>Symbiodiniaceae</taxon>
        <taxon>Durusdinium</taxon>
    </lineage>
</organism>
<keyword evidence="10" id="KW-0966">Cell projection</keyword>
<evidence type="ECO:0000256" key="7">
    <source>
        <dbReference type="ARBA" id="ARBA00022771"/>
    </source>
</evidence>
<evidence type="ECO:0000256" key="5">
    <source>
        <dbReference type="ARBA" id="ARBA00022723"/>
    </source>
</evidence>
<feature type="region of interest" description="Disordered" evidence="14">
    <location>
        <begin position="580"/>
        <end position="608"/>
    </location>
</feature>
<dbReference type="InterPro" id="IPR036855">
    <property type="entry name" value="Znf_CCCH_sf"/>
</dbReference>
<sequence length="669" mass="75135">MPQLTEELIRKRAEHNEGVLSDLEEIALHQQEIEKIESIEACCRHIKILLLQNNIIPKMEGLNKLKELEYLNLALNNISKIEGIEGCESLRKLDLTVNFVSVEELEESVYNLKANMMLEDLYLTGNPCVDWSGCRAYVIAHLPQLKQLDAKLVLPRERIKARQQLPRLQQDLEVAIEEARRKRLAAAGEPVSEGAYTKESRNEMYLELAEQKAEKERNEKRRMGMEPKELRTVPGVYNARGEIRQCNEGKYNFDLDDWTYPDKIVFELGVPKYLDTTALDVDVNPLYVRVVVKDKVTQLKLSAEVKPDASKVQRSRTTGLLHIDMPLVEPHQVKERKAPEPELQPLKPSMDPPGRLGYSTGDGGPSKTVQKAFGKAGDMVNALSGKEWIPKWEAKVVMATVTKAQTLNTNKALILCIAGGKNCDAEMGRQPALVRAIKTEMGKEDFRVRVEWIEIDESLGLRWHCLDVFLERYPSDALKASKSKSKDGKGGKAGDGKGGNSNGAANAKDAKNSQANSKASDTQPGSAKKWTDEGSKESKMCKYFLQGSCKNGSDCKFLPLCGLLRMVKIAKVAALSNRTRPSQARKVQTSLESPQMNQRNPRVMTNSLPMPSEARRIQTTLRTQLRQTERLQMCQKTPRTSLDLKYASIGLRVNVRMALPACIFIPKKR</sequence>
<evidence type="ECO:0000256" key="11">
    <source>
        <dbReference type="ARBA" id="ARBA00049982"/>
    </source>
</evidence>
<dbReference type="Pfam" id="PF23602">
    <property type="entry name" value="CS_DNAAF11_C"/>
    <property type="match status" value="1"/>
</dbReference>
<evidence type="ECO:0000256" key="13">
    <source>
        <dbReference type="SAM" id="Coils"/>
    </source>
</evidence>
<dbReference type="InterPro" id="IPR000571">
    <property type="entry name" value="Znf_CCCH"/>
</dbReference>
<keyword evidence="8 12" id="KW-0862">Zinc</keyword>
<evidence type="ECO:0000313" key="17">
    <source>
        <dbReference type="Proteomes" id="UP001642464"/>
    </source>
</evidence>
<dbReference type="SUPFAM" id="SSF52058">
    <property type="entry name" value="L domain-like"/>
    <property type="match status" value="1"/>
</dbReference>
<dbReference type="SMART" id="SM00365">
    <property type="entry name" value="LRR_SD22"/>
    <property type="match status" value="3"/>
</dbReference>
<dbReference type="PANTHER" id="PTHR18849:SF0">
    <property type="entry name" value="CILIA- AND FLAGELLA-ASSOCIATED PROTEIN 410-RELATED"/>
    <property type="match status" value="1"/>
</dbReference>
<comment type="caution">
    <text evidence="16">The sequence shown here is derived from an EMBL/GenBank/DDBJ whole genome shotgun (WGS) entry which is preliminary data.</text>
</comment>
<name>A0ABP0MQG0_9DINO</name>
<feature type="zinc finger region" description="C3H1-type" evidence="12">
    <location>
        <begin position="535"/>
        <end position="558"/>
    </location>
</feature>
<evidence type="ECO:0000256" key="9">
    <source>
        <dbReference type="ARBA" id="ARBA00023069"/>
    </source>
</evidence>
<feature type="coiled-coil region" evidence="13">
    <location>
        <begin position="158"/>
        <end position="226"/>
    </location>
</feature>
<comment type="subcellular location">
    <subcellularLocation>
        <location evidence="1">Cell projection</location>
        <location evidence="1">Cilium</location>
    </subcellularLocation>
    <subcellularLocation>
        <location evidence="2">Cytoplasm</location>
    </subcellularLocation>
</comment>